<dbReference type="AlphaFoldDB" id="A0A2A9NKW7"/>
<name>A0A2A9NKW7_9AGAR</name>
<dbReference type="Pfam" id="PF10104">
    <property type="entry name" value="Brr6_like_C_C"/>
    <property type="match status" value="1"/>
</dbReference>
<keyword evidence="2" id="KW-0472">Membrane</keyword>
<dbReference type="Proteomes" id="UP000242287">
    <property type="component" value="Unassembled WGS sequence"/>
</dbReference>
<feature type="transmembrane region" description="Helical" evidence="2">
    <location>
        <begin position="192"/>
        <end position="215"/>
    </location>
</feature>
<dbReference type="PANTHER" id="PTHR28136">
    <property type="entry name" value="NUCLEUS EXPORT PROTEIN BRR6"/>
    <property type="match status" value="1"/>
</dbReference>
<feature type="compositionally biased region" description="Low complexity" evidence="1">
    <location>
        <begin position="126"/>
        <end position="135"/>
    </location>
</feature>
<sequence>MSTGAASRSKEAPMDFQWTNRASIKPVWAASNTDTTPRKRPHDDLGSSIPTGTPSTPTFGANQNIPFIFQPIQHPETPTNQHTWAPPPHFSPVKAFPSPVSLDVKDVSMTDASPGKPDEANKEGGRAIALGGLRRVFNRRQKTRSRLKQPEGQETDSDNEDDPLMDSLTHNMSNHYTVNLAAPPVPQPDMPYVLLGYLQFFFNLSLILLFLYLALQFIHTVQRDVEQRISEYSMEIVQEIAMCALQYKNNLCATNPIPAMAQQCGNWETCMNRDPTVVGRARVGAELIAEVVNGFVEPISWKTLVFVLTSLSFLTVFINTLLSLYRARHQPIPASSQSHHQTFPIPSAPPYHPHQYGGYLPPGPHPTWSKLQQPQHETQSPARRRRLEGGASVKVK</sequence>
<dbReference type="InterPro" id="IPR040202">
    <property type="entry name" value="Brl1/Brr6"/>
</dbReference>
<feature type="region of interest" description="Disordered" evidence="1">
    <location>
        <begin position="1"/>
        <end position="169"/>
    </location>
</feature>
<dbReference type="EMBL" id="KZ301998">
    <property type="protein sequence ID" value="PFH50728.1"/>
    <property type="molecule type" value="Genomic_DNA"/>
</dbReference>
<feature type="transmembrane region" description="Helical" evidence="2">
    <location>
        <begin position="304"/>
        <end position="325"/>
    </location>
</feature>
<feature type="compositionally biased region" description="Acidic residues" evidence="1">
    <location>
        <begin position="153"/>
        <end position="164"/>
    </location>
</feature>
<accession>A0A2A9NKW7</accession>
<evidence type="ECO:0000313" key="4">
    <source>
        <dbReference type="EMBL" id="PFH50728.1"/>
    </source>
</evidence>
<feature type="domain" description="Brl1/Brr6" evidence="3">
    <location>
        <begin position="194"/>
        <end position="326"/>
    </location>
</feature>
<dbReference type="GO" id="GO:0031965">
    <property type="term" value="C:nuclear membrane"/>
    <property type="evidence" value="ECO:0007669"/>
    <property type="project" value="InterPro"/>
</dbReference>
<dbReference type="GO" id="GO:0055088">
    <property type="term" value="P:lipid homeostasis"/>
    <property type="evidence" value="ECO:0007669"/>
    <property type="project" value="InterPro"/>
</dbReference>
<feature type="compositionally biased region" description="Basic and acidic residues" evidence="1">
    <location>
        <begin position="116"/>
        <end position="125"/>
    </location>
</feature>
<gene>
    <name evidence="4" type="ORF">AMATHDRAFT_176576</name>
</gene>
<dbReference type="GO" id="GO:0006998">
    <property type="term" value="P:nuclear envelope organization"/>
    <property type="evidence" value="ECO:0007669"/>
    <property type="project" value="InterPro"/>
</dbReference>
<evidence type="ECO:0000256" key="2">
    <source>
        <dbReference type="SAM" id="Phobius"/>
    </source>
</evidence>
<dbReference type="PANTHER" id="PTHR28136:SF1">
    <property type="entry name" value="NUCLEUS EXPORT PROTEIN BRL1"/>
    <property type="match status" value="1"/>
</dbReference>
<dbReference type="OrthoDB" id="5961at2759"/>
<proteinExistence type="predicted"/>
<feature type="compositionally biased region" description="Low complexity" evidence="1">
    <location>
        <begin position="46"/>
        <end position="60"/>
    </location>
</feature>
<evidence type="ECO:0000313" key="5">
    <source>
        <dbReference type="Proteomes" id="UP000242287"/>
    </source>
</evidence>
<keyword evidence="2" id="KW-1133">Transmembrane helix</keyword>
<evidence type="ECO:0000259" key="3">
    <source>
        <dbReference type="SMART" id="SM01042"/>
    </source>
</evidence>
<feature type="compositionally biased region" description="Basic residues" evidence="1">
    <location>
        <begin position="136"/>
        <end position="147"/>
    </location>
</feature>
<protein>
    <recommendedName>
        <fullName evidence="3">Brl1/Brr6 domain-containing protein</fullName>
    </recommendedName>
</protein>
<keyword evidence="2" id="KW-0812">Transmembrane</keyword>
<feature type="region of interest" description="Disordered" evidence="1">
    <location>
        <begin position="354"/>
        <end position="396"/>
    </location>
</feature>
<reference evidence="4 5" key="1">
    <citation type="submission" date="2014-02" db="EMBL/GenBank/DDBJ databases">
        <title>Transposable element dynamics among asymbiotic and ectomycorrhizal Amanita fungi.</title>
        <authorList>
            <consortium name="DOE Joint Genome Institute"/>
            <person name="Hess J."/>
            <person name="Skrede I."/>
            <person name="Wolfe B."/>
            <person name="LaButti K."/>
            <person name="Ohm R.A."/>
            <person name="Grigoriev I.V."/>
            <person name="Pringle A."/>
        </authorList>
    </citation>
    <scope>NUCLEOTIDE SEQUENCE [LARGE SCALE GENOMIC DNA]</scope>
    <source>
        <strain evidence="4 5">SKay4041</strain>
    </source>
</reference>
<dbReference type="SMART" id="SM01042">
    <property type="entry name" value="Brr6_like_C_C"/>
    <property type="match status" value="1"/>
</dbReference>
<organism evidence="4 5">
    <name type="scientific">Amanita thiersii Skay4041</name>
    <dbReference type="NCBI Taxonomy" id="703135"/>
    <lineage>
        <taxon>Eukaryota</taxon>
        <taxon>Fungi</taxon>
        <taxon>Dikarya</taxon>
        <taxon>Basidiomycota</taxon>
        <taxon>Agaricomycotina</taxon>
        <taxon>Agaricomycetes</taxon>
        <taxon>Agaricomycetidae</taxon>
        <taxon>Agaricales</taxon>
        <taxon>Pluteineae</taxon>
        <taxon>Amanitaceae</taxon>
        <taxon>Amanita</taxon>
    </lineage>
</organism>
<feature type="compositionally biased region" description="Polar residues" evidence="1">
    <location>
        <begin position="369"/>
        <end position="381"/>
    </location>
</feature>
<dbReference type="InterPro" id="IPR018767">
    <property type="entry name" value="Brl1/Brr6_dom"/>
</dbReference>
<evidence type="ECO:0000256" key="1">
    <source>
        <dbReference type="SAM" id="MobiDB-lite"/>
    </source>
</evidence>
<keyword evidence="5" id="KW-1185">Reference proteome</keyword>